<reference evidence="1" key="1">
    <citation type="submission" date="2021-02" db="EMBL/GenBank/DDBJ databases">
        <authorList>
            <consortium name="DOE Joint Genome Institute"/>
            <person name="Ahrendt S."/>
            <person name="Looney B.P."/>
            <person name="Miyauchi S."/>
            <person name="Morin E."/>
            <person name="Drula E."/>
            <person name="Courty P.E."/>
            <person name="Chicoki N."/>
            <person name="Fauchery L."/>
            <person name="Kohler A."/>
            <person name="Kuo A."/>
            <person name="Labutti K."/>
            <person name="Pangilinan J."/>
            <person name="Lipzen A."/>
            <person name="Riley R."/>
            <person name="Andreopoulos W."/>
            <person name="He G."/>
            <person name="Johnson J."/>
            <person name="Barry K.W."/>
            <person name="Grigoriev I.V."/>
            <person name="Nagy L."/>
            <person name="Hibbett D."/>
            <person name="Henrissat B."/>
            <person name="Matheny P.B."/>
            <person name="Labbe J."/>
            <person name="Martin F."/>
        </authorList>
    </citation>
    <scope>NUCLEOTIDE SEQUENCE</scope>
    <source>
        <strain evidence="1">FP105234-sp</strain>
    </source>
</reference>
<reference evidence="1" key="2">
    <citation type="journal article" date="2022" name="New Phytol.">
        <title>Evolutionary transition to the ectomycorrhizal habit in the genomes of a hyperdiverse lineage of mushroom-forming fungi.</title>
        <authorList>
            <person name="Looney B."/>
            <person name="Miyauchi S."/>
            <person name="Morin E."/>
            <person name="Drula E."/>
            <person name="Courty P.E."/>
            <person name="Kohler A."/>
            <person name="Kuo A."/>
            <person name="LaButti K."/>
            <person name="Pangilinan J."/>
            <person name="Lipzen A."/>
            <person name="Riley R."/>
            <person name="Andreopoulos W."/>
            <person name="He G."/>
            <person name="Johnson J."/>
            <person name="Nolan M."/>
            <person name="Tritt A."/>
            <person name="Barry K.W."/>
            <person name="Grigoriev I.V."/>
            <person name="Nagy L.G."/>
            <person name="Hibbett D."/>
            <person name="Henrissat B."/>
            <person name="Matheny P.B."/>
            <person name="Labbe J."/>
            <person name="Martin F.M."/>
        </authorList>
    </citation>
    <scope>NUCLEOTIDE SEQUENCE</scope>
    <source>
        <strain evidence="1">FP105234-sp</strain>
    </source>
</reference>
<keyword evidence="2" id="KW-1185">Reference proteome</keyword>
<dbReference type="Proteomes" id="UP000814033">
    <property type="component" value="Unassembled WGS sequence"/>
</dbReference>
<proteinExistence type="predicted"/>
<gene>
    <name evidence="1" type="ORF">FA95DRAFT_1286383</name>
</gene>
<name>A0ACB8RRW4_9AGAM</name>
<dbReference type="EMBL" id="MU275912">
    <property type="protein sequence ID" value="KAI0047019.1"/>
    <property type="molecule type" value="Genomic_DNA"/>
</dbReference>
<evidence type="ECO:0000313" key="1">
    <source>
        <dbReference type="EMBL" id="KAI0047019.1"/>
    </source>
</evidence>
<protein>
    <submittedName>
        <fullName evidence="1">Uncharacterized protein</fullName>
    </submittedName>
</protein>
<comment type="caution">
    <text evidence="1">The sequence shown here is derived from an EMBL/GenBank/DDBJ whole genome shotgun (WGS) entry which is preliminary data.</text>
</comment>
<evidence type="ECO:0000313" key="2">
    <source>
        <dbReference type="Proteomes" id="UP000814033"/>
    </source>
</evidence>
<accession>A0ACB8RRW4</accession>
<organism evidence="1 2">
    <name type="scientific">Auriscalpium vulgare</name>
    <dbReference type="NCBI Taxonomy" id="40419"/>
    <lineage>
        <taxon>Eukaryota</taxon>
        <taxon>Fungi</taxon>
        <taxon>Dikarya</taxon>
        <taxon>Basidiomycota</taxon>
        <taxon>Agaricomycotina</taxon>
        <taxon>Agaricomycetes</taxon>
        <taxon>Russulales</taxon>
        <taxon>Auriscalpiaceae</taxon>
        <taxon>Auriscalpium</taxon>
    </lineage>
</organism>
<sequence length="149" mass="16384">MWEDGIIERGEWKAFADKVQADWQDINLLATVLLSVNVGFLAIPGVVPLDASSKPSGTSAAQVLGYLSVLFCAGSIVMGLVLIPFNRGTIGSDWKPSFLVSASHFRWDVFQGLTEVIQSKYVSRNDRSSWGLEPMAVVYSLPFVFLLWA</sequence>